<feature type="compositionally biased region" description="Polar residues" evidence="1">
    <location>
        <begin position="1"/>
        <end position="12"/>
    </location>
</feature>
<sequence>MARSTTPLSQSVGPDGERDDRSIASASDTTTSSSTSSYIHPALARSGNEAAAQIGPGSSSLTPTPSEPVNEQLAHARQQIVAAATSLLDLAARLGVAVTFGQHQPEVGLQHHHHHHHHHHEAQLQRGLIGGGSGAQLLTPTPSFSVGSHSSPGSAASYLEPQPNHPITRQQDGRTVRFCMDCGLTNPHPWRTWFGDVTKRICKACHARYTYRRSRHGLQNPSPSLSGSVGSAASVAGTDTTEFDHVMDAAAAAAANAVHSVASITSNDDDHDDTALAMDDAHFDHVYVSGAGSGPGDARGDGENGLGLEAAFGGALD</sequence>
<name>A0AAN6GIS8_9BASI</name>
<accession>A0AAN6GIS8</accession>
<feature type="compositionally biased region" description="Basic residues" evidence="1">
    <location>
        <begin position="110"/>
        <end position="120"/>
    </location>
</feature>
<proteinExistence type="predicted"/>
<feature type="compositionally biased region" description="Low complexity" evidence="1">
    <location>
        <begin position="142"/>
        <end position="157"/>
    </location>
</feature>
<organism evidence="2 3">
    <name type="scientific">Tilletia horrida</name>
    <dbReference type="NCBI Taxonomy" id="155126"/>
    <lineage>
        <taxon>Eukaryota</taxon>
        <taxon>Fungi</taxon>
        <taxon>Dikarya</taxon>
        <taxon>Basidiomycota</taxon>
        <taxon>Ustilaginomycotina</taxon>
        <taxon>Exobasidiomycetes</taxon>
        <taxon>Tilletiales</taxon>
        <taxon>Tilletiaceae</taxon>
        <taxon>Tilletia</taxon>
    </lineage>
</organism>
<evidence type="ECO:0008006" key="4">
    <source>
        <dbReference type="Google" id="ProtNLM"/>
    </source>
</evidence>
<keyword evidence="3" id="KW-1185">Reference proteome</keyword>
<evidence type="ECO:0000313" key="2">
    <source>
        <dbReference type="EMBL" id="KAK0543550.1"/>
    </source>
</evidence>
<gene>
    <name evidence="2" type="ORF">OC846_006376</name>
</gene>
<dbReference type="EMBL" id="JAPDMZ010000350">
    <property type="protein sequence ID" value="KAK0543550.1"/>
    <property type="molecule type" value="Genomic_DNA"/>
</dbReference>
<comment type="caution">
    <text evidence="2">The sequence shown here is derived from an EMBL/GenBank/DDBJ whole genome shotgun (WGS) entry which is preliminary data.</text>
</comment>
<dbReference type="AlphaFoldDB" id="A0AAN6GIS8"/>
<evidence type="ECO:0000313" key="3">
    <source>
        <dbReference type="Proteomes" id="UP001176517"/>
    </source>
</evidence>
<feature type="region of interest" description="Disordered" evidence="1">
    <location>
        <begin position="1"/>
        <end position="73"/>
    </location>
</feature>
<reference evidence="2" key="1">
    <citation type="journal article" date="2023" name="PhytoFront">
        <title>Draft Genome Resources of Seven Strains of Tilletia horrida, Causal Agent of Kernel Smut of Rice.</title>
        <authorList>
            <person name="Khanal S."/>
            <person name="Antony Babu S."/>
            <person name="Zhou X.G."/>
        </authorList>
    </citation>
    <scope>NUCLEOTIDE SEQUENCE</scope>
    <source>
        <strain evidence="2">TX6</strain>
    </source>
</reference>
<dbReference type="Proteomes" id="UP001176517">
    <property type="component" value="Unassembled WGS sequence"/>
</dbReference>
<feature type="compositionally biased region" description="Low complexity" evidence="1">
    <location>
        <begin position="23"/>
        <end position="37"/>
    </location>
</feature>
<protein>
    <recommendedName>
        <fullName evidence="4">GATA-type domain-containing protein</fullName>
    </recommendedName>
</protein>
<feature type="region of interest" description="Disordered" evidence="1">
    <location>
        <begin position="108"/>
        <end position="172"/>
    </location>
</feature>
<feature type="compositionally biased region" description="Low complexity" evidence="1">
    <location>
        <begin position="55"/>
        <end position="68"/>
    </location>
</feature>
<evidence type="ECO:0000256" key="1">
    <source>
        <dbReference type="SAM" id="MobiDB-lite"/>
    </source>
</evidence>